<evidence type="ECO:0000313" key="4">
    <source>
        <dbReference type="EMBL" id="ORA58792.1"/>
    </source>
</evidence>
<dbReference type="AlphaFoldDB" id="A0A1X0CFV8"/>
<dbReference type="PANTHER" id="PTHR44845">
    <property type="entry name" value="CARRIER DOMAIN-CONTAINING PROTEIN"/>
    <property type="match status" value="1"/>
</dbReference>
<evidence type="ECO:0000256" key="2">
    <source>
        <dbReference type="ARBA" id="ARBA00022553"/>
    </source>
</evidence>
<organism evidence="4 5">
    <name type="scientific">Mycolicibacterium insubricum</name>
    <dbReference type="NCBI Taxonomy" id="444597"/>
    <lineage>
        <taxon>Bacteria</taxon>
        <taxon>Bacillati</taxon>
        <taxon>Actinomycetota</taxon>
        <taxon>Actinomycetes</taxon>
        <taxon>Mycobacteriales</taxon>
        <taxon>Mycobacteriaceae</taxon>
        <taxon>Mycolicibacterium</taxon>
    </lineage>
</organism>
<keyword evidence="1" id="KW-0596">Phosphopantetheine</keyword>
<dbReference type="PANTHER" id="PTHR44845:SF6">
    <property type="entry name" value="BETA-ALANINE-ACTIVATING ENZYME"/>
    <property type="match status" value="1"/>
</dbReference>
<dbReference type="RefSeq" id="WP_133053053.1">
    <property type="nucleotide sequence ID" value="NZ_MVHS01000148.1"/>
</dbReference>
<dbReference type="InterPro" id="IPR045851">
    <property type="entry name" value="AMP-bd_C_sf"/>
</dbReference>
<feature type="domain" description="Carrier" evidence="3">
    <location>
        <begin position="97"/>
        <end position="130"/>
    </location>
</feature>
<dbReference type="PROSITE" id="PS50075">
    <property type="entry name" value="CARRIER"/>
    <property type="match status" value="1"/>
</dbReference>
<evidence type="ECO:0000259" key="3">
    <source>
        <dbReference type="PROSITE" id="PS50075"/>
    </source>
</evidence>
<accession>A0A1X0CFV8</accession>
<feature type="non-terminal residue" evidence="4">
    <location>
        <position position="130"/>
    </location>
</feature>
<proteinExistence type="predicted"/>
<gene>
    <name evidence="4" type="ORF">BST26_21730</name>
</gene>
<dbReference type="OrthoDB" id="4510129at2"/>
<evidence type="ECO:0000256" key="1">
    <source>
        <dbReference type="ARBA" id="ARBA00022450"/>
    </source>
</evidence>
<dbReference type="STRING" id="444597.BST26_21730"/>
<protein>
    <recommendedName>
        <fullName evidence="3">Carrier domain-containing protein</fullName>
    </recommendedName>
</protein>
<dbReference type="InterPro" id="IPR009081">
    <property type="entry name" value="PP-bd_ACP"/>
</dbReference>
<dbReference type="Gene3D" id="3.40.50.1820">
    <property type="entry name" value="alpha/beta hydrolase"/>
    <property type="match status" value="1"/>
</dbReference>
<dbReference type="Gene3D" id="3.30.300.30">
    <property type="match status" value="1"/>
</dbReference>
<evidence type="ECO:0000313" key="5">
    <source>
        <dbReference type="Proteomes" id="UP000192801"/>
    </source>
</evidence>
<comment type="caution">
    <text evidence="4">The sequence shown here is derived from an EMBL/GenBank/DDBJ whole genome shotgun (WGS) entry which is preliminary data.</text>
</comment>
<dbReference type="Proteomes" id="UP000192801">
    <property type="component" value="Unassembled WGS sequence"/>
</dbReference>
<dbReference type="InterPro" id="IPR029058">
    <property type="entry name" value="AB_hydrolase_fold"/>
</dbReference>
<dbReference type="Pfam" id="PF13193">
    <property type="entry name" value="AMP-binding_C"/>
    <property type="match status" value="1"/>
</dbReference>
<reference evidence="4 5" key="1">
    <citation type="submission" date="2016-12" db="EMBL/GenBank/DDBJ databases">
        <title>The new phylogeny of genus Mycobacterium.</title>
        <authorList>
            <person name="Tortoli E."/>
            <person name="Trovato A."/>
            <person name="Cirillo D.M."/>
        </authorList>
    </citation>
    <scope>NUCLEOTIDE SEQUENCE [LARGE SCALE GENOMIC DNA]</scope>
    <source>
        <strain evidence="4 5">DSM 45130</strain>
    </source>
</reference>
<name>A0A1X0CFV8_9MYCO</name>
<sequence length="130" mass="13451">LGEIEAALSACDGVDQVAVIVREDRPGDKRLVGYVTESAPGVVDPVGVRSVLGERLPGYMVPSAVVVLDVLPLTVNGKLDKRALPAPDYGGSLGYRGPSSATEELLAGIFAQVLGVERVGVDDSFFDLGG</sequence>
<feature type="non-terminal residue" evidence="4">
    <location>
        <position position="1"/>
    </location>
</feature>
<keyword evidence="2" id="KW-0597">Phosphoprotein</keyword>
<dbReference type="SUPFAM" id="SSF56801">
    <property type="entry name" value="Acetyl-CoA synthetase-like"/>
    <property type="match status" value="1"/>
</dbReference>
<keyword evidence="5" id="KW-1185">Reference proteome</keyword>
<dbReference type="InterPro" id="IPR025110">
    <property type="entry name" value="AMP-bd_C"/>
</dbReference>
<dbReference type="EMBL" id="MVHS01000148">
    <property type="protein sequence ID" value="ORA58792.1"/>
    <property type="molecule type" value="Genomic_DNA"/>
</dbReference>